<dbReference type="Pfam" id="PF14322">
    <property type="entry name" value="SusD-like_3"/>
    <property type="match status" value="1"/>
</dbReference>
<evidence type="ECO:0000259" key="7">
    <source>
        <dbReference type="Pfam" id="PF07980"/>
    </source>
</evidence>
<evidence type="ECO:0000256" key="6">
    <source>
        <dbReference type="SAM" id="SignalP"/>
    </source>
</evidence>
<proteinExistence type="inferred from homology"/>
<reference evidence="9 10" key="1">
    <citation type="submission" date="2020-08" db="EMBL/GenBank/DDBJ databases">
        <title>Sphingobacterium sp. DN00404 isolated from aquaculture water.</title>
        <authorList>
            <person name="Zhang M."/>
        </authorList>
    </citation>
    <scope>NUCLEOTIDE SEQUENCE [LARGE SCALE GENOMIC DNA]</scope>
    <source>
        <strain evidence="9 10">KCTC 42746</strain>
    </source>
</reference>
<keyword evidence="4" id="KW-0472">Membrane</keyword>
<evidence type="ECO:0000313" key="10">
    <source>
        <dbReference type="Proteomes" id="UP000651112"/>
    </source>
</evidence>
<name>A0ABR7XP74_9SPHI</name>
<sequence length="551" mass="63042">MWSTLYKKQKIWAVLITCMLLLGSCQKQLDTNPLDKFSNDVFWNSENDVLLALTGLYRGEIQMNSLAEFSPTDWWSYHGLLYLEFASDNAYDRRGDNSAFNKLSDGTLTSSIDILGNYWNLSYRRIARANFFLENVDKAPLEEDKLNRFKAEARFIRACQYFYLSQYWGSVPLVTTTLTLEEANTVDKASKQAVVDFVLTELAEISEQLPGYAALPASERGRTNKQTALAFMGRLQLAERQFEDAVKTYETIISANENIIDADYTSLFDGSNESSKEILFATQYLVDLAGNGMLQHNYPRGAGGWHLHCPLGDLVEAYAFNDGTPFSYNSSRYDPQDLTKDRDPRLAYSILTNGDTFKGMEYITHPDMTLSEDQLTTTKQATRTGYGLRKFNDENFSGNLQNSGIDVPIIRYAEVLLSYLEAKLENGDAIDRALLDQTINAVRGRTSVDMPPIIETNPTILREILRNERRIELAFEGLRYWDLLRWDIAKDVLKGDFYGAPYPGARNLRVKGNNPRDSHERWYVTSKNFRETTDRYWPIPQKEIDINPKLK</sequence>
<comment type="caution">
    <text evidence="9">The sequence shown here is derived from an EMBL/GenBank/DDBJ whole genome shotgun (WGS) entry which is preliminary data.</text>
</comment>
<evidence type="ECO:0000256" key="5">
    <source>
        <dbReference type="ARBA" id="ARBA00023237"/>
    </source>
</evidence>
<dbReference type="CDD" id="cd08977">
    <property type="entry name" value="SusD"/>
    <property type="match status" value="1"/>
</dbReference>
<dbReference type="Gene3D" id="1.25.40.390">
    <property type="match status" value="1"/>
</dbReference>
<comment type="similarity">
    <text evidence="2">Belongs to the SusD family.</text>
</comment>
<evidence type="ECO:0000256" key="2">
    <source>
        <dbReference type="ARBA" id="ARBA00006275"/>
    </source>
</evidence>
<keyword evidence="10" id="KW-1185">Reference proteome</keyword>
<organism evidence="9 10">
    <name type="scientific">Sphingobacterium chuzhouense</name>
    <dbReference type="NCBI Taxonomy" id="1742264"/>
    <lineage>
        <taxon>Bacteria</taxon>
        <taxon>Pseudomonadati</taxon>
        <taxon>Bacteroidota</taxon>
        <taxon>Sphingobacteriia</taxon>
        <taxon>Sphingobacteriales</taxon>
        <taxon>Sphingobacteriaceae</taxon>
        <taxon>Sphingobacterium</taxon>
    </lineage>
</organism>
<feature type="chain" id="PRO_5046147247" evidence="6">
    <location>
        <begin position="30"/>
        <end position="551"/>
    </location>
</feature>
<evidence type="ECO:0000313" key="9">
    <source>
        <dbReference type="EMBL" id="MBD1420948.1"/>
    </source>
</evidence>
<feature type="domain" description="RagB/SusD" evidence="7">
    <location>
        <begin position="298"/>
        <end position="551"/>
    </location>
</feature>
<dbReference type="SUPFAM" id="SSF48452">
    <property type="entry name" value="TPR-like"/>
    <property type="match status" value="1"/>
</dbReference>
<evidence type="ECO:0000256" key="1">
    <source>
        <dbReference type="ARBA" id="ARBA00004442"/>
    </source>
</evidence>
<dbReference type="PROSITE" id="PS51257">
    <property type="entry name" value="PROKAR_LIPOPROTEIN"/>
    <property type="match status" value="1"/>
</dbReference>
<feature type="domain" description="SusD-like N-terminal" evidence="8">
    <location>
        <begin position="101"/>
        <end position="237"/>
    </location>
</feature>
<dbReference type="Proteomes" id="UP000651112">
    <property type="component" value="Unassembled WGS sequence"/>
</dbReference>
<accession>A0ABR7XP74</accession>
<keyword evidence="5" id="KW-0998">Cell outer membrane</keyword>
<feature type="signal peptide" evidence="6">
    <location>
        <begin position="1"/>
        <end position="29"/>
    </location>
</feature>
<evidence type="ECO:0000256" key="4">
    <source>
        <dbReference type="ARBA" id="ARBA00023136"/>
    </source>
</evidence>
<comment type="subcellular location">
    <subcellularLocation>
        <location evidence="1">Cell outer membrane</location>
    </subcellularLocation>
</comment>
<dbReference type="InterPro" id="IPR012944">
    <property type="entry name" value="SusD_RagB_dom"/>
</dbReference>
<protein>
    <submittedName>
        <fullName evidence="9">RagB/SusD family nutrient uptake outer membrane protein</fullName>
    </submittedName>
</protein>
<dbReference type="Pfam" id="PF07980">
    <property type="entry name" value="SusD_RagB"/>
    <property type="match status" value="1"/>
</dbReference>
<evidence type="ECO:0000256" key="3">
    <source>
        <dbReference type="ARBA" id="ARBA00022729"/>
    </source>
</evidence>
<dbReference type="EMBL" id="JACNYL010000001">
    <property type="protein sequence ID" value="MBD1420948.1"/>
    <property type="molecule type" value="Genomic_DNA"/>
</dbReference>
<dbReference type="InterPro" id="IPR033985">
    <property type="entry name" value="SusD-like_N"/>
</dbReference>
<gene>
    <name evidence="9" type="ORF">H8B21_05100</name>
</gene>
<keyword evidence="3 6" id="KW-0732">Signal</keyword>
<evidence type="ECO:0000259" key="8">
    <source>
        <dbReference type="Pfam" id="PF14322"/>
    </source>
</evidence>
<dbReference type="InterPro" id="IPR011990">
    <property type="entry name" value="TPR-like_helical_dom_sf"/>
</dbReference>